<sequence>MAKVPYANAVGSLMYAMVCTRPNISQAVSVINRFMHDLGKSHSQAVKWILWYIQNTVDVGLVFEQDKSLGHCIVGYCDSDYAGDLDKRRSTTGYLFTFVKALVSWKSTLQLTVALSTTEAEYMAITEAVKESIWLQGLFEDLEVCQKHIDVFCDSQNAIHLVKSQVLHAKMKHIDVCYHFVREILKKEEIFLHEIRTTENPANMMTKVFIRAKFEHCLNLVNLLHI</sequence>
<gene>
    <name evidence="2" type="primary">LOC140004834</name>
</gene>
<proteinExistence type="predicted"/>
<name>A0ABM4U1D8_COFAR</name>
<dbReference type="RefSeq" id="XP_071901088.1">
    <property type="nucleotide sequence ID" value="XM_072044987.1"/>
</dbReference>
<dbReference type="Gene3D" id="3.30.420.10">
    <property type="entry name" value="Ribonuclease H-like superfamily/Ribonuclease H"/>
    <property type="match status" value="1"/>
</dbReference>
<dbReference type="CDD" id="cd09272">
    <property type="entry name" value="RNase_HI_RT_Ty1"/>
    <property type="match status" value="1"/>
</dbReference>
<evidence type="ECO:0000313" key="1">
    <source>
        <dbReference type="Proteomes" id="UP001652660"/>
    </source>
</evidence>
<reference evidence="2" key="1">
    <citation type="submission" date="2025-08" db="UniProtKB">
        <authorList>
            <consortium name="RefSeq"/>
        </authorList>
    </citation>
    <scope>IDENTIFICATION</scope>
    <source>
        <tissue evidence="2">Leaves</tissue>
    </source>
</reference>
<keyword evidence="1" id="KW-1185">Reference proteome</keyword>
<dbReference type="InterPro" id="IPR036397">
    <property type="entry name" value="RNaseH_sf"/>
</dbReference>
<protein>
    <submittedName>
        <fullName evidence="2">Secreted RxLR effector protein 161-like</fullName>
    </submittedName>
</protein>
<dbReference type="PANTHER" id="PTHR11439">
    <property type="entry name" value="GAG-POL-RELATED RETROTRANSPOSON"/>
    <property type="match status" value="1"/>
</dbReference>
<accession>A0ABM4U1D8</accession>
<dbReference type="GeneID" id="140004834"/>
<dbReference type="Proteomes" id="UP001652660">
    <property type="component" value="Chromosome 4c"/>
</dbReference>
<dbReference type="PANTHER" id="PTHR11439:SF467">
    <property type="entry name" value="INTEGRASE CATALYTIC DOMAIN-CONTAINING PROTEIN"/>
    <property type="match status" value="1"/>
</dbReference>
<organism evidence="1 2">
    <name type="scientific">Coffea arabica</name>
    <name type="common">Arabian coffee</name>
    <dbReference type="NCBI Taxonomy" id="13443"/>
    <lineage>
        <taxon>Eukaryota</taxon>
        <taxon>Viridiplantae</taxon>
        <taxon>Streptophyta</taxon>
        <taxon>Embryophyta</taxon>
        <taxon>Tracheophyta</taxon>
        <taxon>Spermatophyta</taxon>
        <taxon>Magnoliopsida</taxon>
        <taxon>eudicotyledons</taxon>
        <taxon>Gunneridae</taxon>
        <taxon>Pentapetalae</taxon>
        <taxon>asterids</taxon>
        <taxon>lamiids</taxon>
        <taxon>Gentianales</taxon>
        <taxon>Rubiaceae</taxon>
        <taxon>Ixoroideae</taxon>
        <taxon>Gardenieae complex</taxon>
        <taxon>Bertiereae - Coffeeae clade</taxon>
        <taxon>Coffeeae</taxon>
        <taxon>Coffea</taxon>
    </lineage>
</organism>
<evidence type="ECO:0000313" key="2">
    <source>
        <dbReference type="RefSeq" id="XP_071901088.1"/>
    </source>
</evidence>